<comment type="caution">
    <text evidence="3">The sequence shown here is derived from an EMBL/GenBank/DDBJ whole genome shotgun (WGS) entry which is preliminary data.</text>
</comment>
<feature type="transmembrane region" description="Helical" evidence="2">
    <location>
        <begin position="849"/>
        <end position="871"/>
    </location>
</feature>
<proteinExistence type="predicted"/>
<evidence type="ECO:0000256" key="2">
    <source>
        <dbReference type="SAM" id="Phobius"/>
    </source>
</evidence>
<dbReference type="InterPro" id="IPR050587">
    <property type="entry name" value="GNT1/Glycosyltrans_8"/>
</dbReference>
<feature type="transmembrane region" description="Helical" evidence="2">
    <location>
        <begin position="1003"/>
        <end position="1024"/>
    </location>
</feature>
<keyword evidence="2" id="KW-0812">Transmembrane</keyword>
<keyword evidence="2" id="KW-1133">Transmembrane helix</keyword>
<feature type="compositionally biased region" description="Basic and acidic residues" evidence="1">
    <location>
        <begin position="575"/>
        <end position="584"/>
    </location>
</feature>
<sequence length="1208" mass="132961">MVNVCGGSLLDAIVPKQEGPLLWKEGMAIDPSRLLQAPGRAANDLEQQLKAGAKNESQAEAAAYRRSFEARQAEPTALPDAFVRSPDGGAVVGLLPLDGASSSSALVVEERMPFHNPEHSCPTRREVDWPLVKAELTFYANQPHRQRRIFASPDASFEWRVWVARIYVSNDVDFCPLGLQTVHLADVDRRVGDFDAQALAEVFEAHYLHYFTRIPFLLAALSGWPVFRIYSGLVDAARSRPDFPLAVSRGICRGEVPLGDVITAARLLSQEALPSADEAMPVLARILTKAEATPSEDLHEEDDCLLCVAFAHLGRAIVLASFPGLSRGASTSEGVERYFGKLLESVEAAEAAWHKQAELAMKRRDGDAHGLLRVFAGGWPIWHLLDRLQQLTSQRPWALQCREFHAEAPLCPACAVPMQAEWSREAQWVSALAAGGARGEMQAVVQPRLRLDSRQDMTGSLAAAAARHLERRQAREAWATLLSDDDAIANEAARRALLVYLEAVRVMARSARLGEARVASEASRPVQHRDFLVLMTEAALTDEVRRVLEGDNLTPLVLPSFSSEGIAVPSRRKQRGETGVKAEHTDEEGEPEPDAAPEVELSWWLKIKLWSLTQYRRIVYLDADTLVHRPIEELFALPDEVALAAPVHLSRDGRGSEISVGVMSLRPDRRIYGAMVDFLSAKAADFTTGVRSVDQMLQHSFFVNHFSWGGYPRWEAGSGRFAGCMEDMPALSPGLEPSATAAQALGLVCVLPPRYDFCVSYPALVAAMDSPDFQEAELAVQFPQPGETVSAADSDADSGGGFRGLLRARLLHWTGPRRKPWMHYLSLARTTFDKLWWSAHEDLCREAKLIWSLGAAGWGATVTFVVIWLCRSRRCEKKILERMPILPIEVQLAKTINFFPLHICSMACACLIYPSAAFALELAMSIAASVVMGCLVQYYLLAFGRGHMATTLLEQTPEKKWWMASYCGGVNDMMPGMGLVYSRKPHQLTLTDLHRAVGLVESFMWIFILTSTLQVGFSIAPTPVSMDEDGYCVEPPVISSGLSTTILVAQVFSTFVGSAGFSIISSAAGEAFNSLDPDHGYHFKRKAGVGSTFLTLPLLKVLLGFIPLARKRATVPVGVETGRTTLPDGTYTVSWSTLECPVFDQQVGTPYIYCCAVAVIMAWLAFRQSTLYTPGESFDDLRETFKEKFGDKPALLLDSEEESDEPRA</sequence>
<organism evidence="3 4">
    <name type="scientific">Effrenium voratum</name>
    <dbReference type="NCBI Taxonomy" id="2562239"/>
    <lineage>
        <taxon>Eukaryota</taxon>
        <taxon>Sar</taxon>
        <taxon>Alveolata</taxon>
        <taxon>Dinophyceae</taxon>
        <taxon>Suessiales</taxon>
        <taxon>Symbiodiniaceae</taxon>
        <taxon>Effrenium</taxon>
    </lineage>
</organism>
<feature type="region of interest" description="Disordered" evidence="1">
    <location>
        <begin position="568"/>
        <end position="595"/>
    </location>
</feature>
<feature type="transmembrane region" description="Helical" evidence="2">
    <location>
        <begin position="1044"/>
        <end position="1068"/>
    </location>
</feature>
<dbReference type="AlphaFoldDB" id="A0AA36JSF2"/>
<gene>
    <name evidence="3" type="ORF">EVOR1521_LOCUS31165</name>
</gene>
<accession>A0AA36JSF2</accession>
<name>A0AA36JSF2_9DINO</name>
<dbReference type="EMBL" id="CAUJNA010003811">
    <property type="protein sequence ID" value="CAJ1410326.1"/>
    <property type="molecule type" value="Genomic_DNA"/>
</dbReference>
<protein>
    <submittedName>
        <fullName evidence="3">Uncharacterized protein</fullName>
    </submittedName>
</protein>
<dbReference type="SUPFAM" id="SSF53448">
    <property type="entry name" value="Nucleotide-diphospho-sugar transferases"/>
    <property type="match status" value="1"/>
</dbReference>
<evidence type="ECO:0000256" key="1">
    <source>
        <dbReference type="SAM" id="MobiDB-lite"/>
    </source>
</evidence>
<dbReference type="PANTHER" id="PTHR11183">
    <property type="entry name" value="GLYCOGENIN SUBFAMILY MEMBER"/>
    <property type="match status" value="1"/>
</dbReference>
<dbReference type="Gene3D" id="3.90.550.10">
    <property type="entry name" value="Spore Coat Polysaccharide Biosynthesis Protein SpsA, Chain A"/>
    <property type="match status" value="1"/>
</dbReference>
<keyword evidence="2" id="KW-0472">Membrane</keyword>
<dbReference type="InterPro" id="IPR029044">
    <property type="entry name" value="Nucleotide-diphossugar_trans"/>
</dbReference>
<evidence type="ECO:0000313" key="3">
    <source>
        <dbReference type="EMBL" id="CAJ1410326.1"/>
    </source>
</evidence>
<dbReference type="Proteomes" id="UP001178507">
    <property type="component" value="Unassembled WGS sequence"/>
</dbReference>
<reference evidence="3" key="1">
    <citation type="submission" date="2023-08" db="EMBL/GenBank/DDBJ databases">
        <authorList>
            <person name="Chen Y."/>
            <person name="Shah S."/>
            <person name="Dougan E. K."/>
            <person name="Thang M."/>
            <person name="Chan C."/>
        </authorList>
    </citation>
    <scope>NUCLEOTIDE SEQUENCE</scope>
</reference>
<evidence type="ECO:0000313" key="4">
    <source>
        <dbReference type="Proteomes" id="UP001178507"/>
    </source>
</evidence>
<feature type="transmembrane region" description="Helical" evidence="2">
    <location>
        <begin position="892"/>
        <end position="916"/>
    </location>
</feature>
<feature type="transmembrane region" description="Helical" evidence="2">
    <location>
        <begin position="1150"/>
        <end position="1166"/>
    </location>
</feature>
<feature type="compositionally biased region" description="Acidic residues" evidence="1">
    <location>
        <begin position="585"/>
        <end position="595"/>
    </location>
</feature>
<keyword evidence="4" id="KW-1185">Reference proteome</keyword>
<feature type="transmembrane region" description="Helical" evidence="2">
    <location>
        <begin position="922"/>
        <end position="941"/>
    </location>
</feature>
<feature type="transmembrane region" description="Helical" evidence="2">
    <location>
        <begin position="1089"/>
        <end position="1109"/>
    </location>
</feature>